<gene>
    <name evidence="1" type="ORF">C8F04DRAFT_1402736</name>
</gene>
<dbReference type="Gene3D" id="3.80.10.10">
    <property type="entry name" value="Ribonuclease Inhibitor"/>
    <property type="match status" value="1"/>
</dbReference>
<name>A0AAD6WQY0_9AGAR</name>
<evidence type="ECO:0000313" key="2">
    <source>
        <dbReference type="Proteomes" id="UP001218188"/>
    </source>
</evidence>
<organism evidence="1 2">
    <name type="scientific">Mycena alexandri</name>
    <dbReference type="NCBI Taxonomy" id="1745969"/>
    <lineage>
        <taxon>Eukaryota</taxon>
        <taxon>Fungi</taxon>
        <taxon>Dikarya</taxon>
        <taxon>Basidiomycota</taxon>
        <taxon>Agaricomycotina</taxon>
        <taxon>Agaricomycetes</taxon>
        <taxon>Agaricomycetidae</taxon>
        <taxon>Agaricales</taxon>
        <taxon>Marasmiineae</taxon>
        <taxon>Mycenaceae</taxon>
        <taxon>Mycena</taxon>
    </lineage>
</organism>
<dbReference type="EMBL" id="JARJCM010000223">
    <property type="protein sequence ID" value="KAJ7021800.1"/>
    <property type="molecule type" value="Genomic_DNA"/>
</dbReference>
<sequence length="556" mass="63482">MHRALEIAELVEIICGHVAPSEELRRRKDLDADDWHKNLKKERTLALDSLSQFARTSRMFLDPVLNALWSYQGTIVYLLRVMPGAWMIKEKCDGWSQGPDLDITQLRPLTASDRDRFLFYARRVKSFSFEDEGFFKPPKIYDSLRACIHETCILPNLQRLHWPPRGDGLLKHVQLFLSPAITHLTANMISSKNIPVLSTFTLKCPHVKHLTIWADEETPQAILPISKLVCALQRLQFLDVPGLDARALVHIARLPTLQHLRLTDGVGPSVMPLTESADYFPALTRLEHWAPECTPALLQMMIQSPLTDLKFRSGKVATSSVVETFISALCHHCAHAPLQNLCLRMEVDRPSPPIRADNLDSYVVGEEILKPLFSFGNLVSVQLAYPVGFDIDDAVVRNMARAWPRLEALILPHHHPHHLPPIRVTLTGVYSLAKYCPLLERLTMSFDATVTPPKIKRSSRYPPPLYRVYHENLWFLDVADSPIAKAKPVAKFLNTVFPWLDEIKTFESTRTIITDPQVLSFHPAWKKVAAILEDLIYLASYLRSVRFKWKARKMFI</sequence>
<evidence type="ECO:0000313" key="1">
    <source>
        <dbReference type="EMBL" id="KAJ7021800.1"/>
    </source>
</evidence>
<accession>A0AAD6WQY0</accession>
<reference evidence="1" key="1">
    <citation type="submission" date="2023-03" db="EMBL/GenBank/DDBJ databases">
        <title>Massive genome expansion in bonnet fungi (Mycena s.s.) driven by repeated elements and novel gene families across ecological guilds.</title>
        <authorList>
            <consortium name="Lawrence Berkeley National Laboratory"/>
            <person name="Harder C.B."/>
            <person name="Miyauchi S."/>
            <person name="Viragh M."/>
            <person name="Kuo A."/>
            <person name="Thoen E."/>
            <person name="Andreopoulos B."/>
            <person name="Lu D."/>
            <person name="Skrede I."/>
            <person name="Drula E."/>
            <person name="Henrissat B."/>
            <person name="Morin E."/>
            <person name="Kohler A."/>
            <person name="Barry K."/>
            <person name="LaButti K."/>
            <person name="Morin E."/>
            <person name="Salamov A."/>
            <person name="Lipzen A."/>
            <person name="Mereny Z."/>
            <person name="Hegedus B."/>
            <person name="Baldrian P."/>
            <person name="Stursova M."/>
            <person name="Weitz H."/>
            <person name="Taylor A."/>
            <person name="Grigoriev I.V."/>
            <person name="Nagy L.G."/>
            <person name="Martin F."/>
            <person name="Kauserud H."/>
        </authorList>
    </citation>
    <scope>NUCLEOTIDE SEQUENCE</scope>
    <source>
        <strain evidence="1">CBHHK200</strain>
    </source>
</reference>
<protein>
    <recommendedName>
        <fullName evidence="3">F-box domain-containing protein</fullName>
    </recommendedName>
</protein>
<dbReference type="SUPFAM" id="SSF52047">
    <property type="entry name" value="RNI-like"/>
    <property type="match status" value="1"/>
</dbReference>
<keyword evidence="2" id="KW-1185">Reference proteome</keyword>
<dbReference type="AlphaFoldDB" id="A0AAD6WQY0"/>
<evidence type="ECO:0008006" key="3">
    <source>
        <dbReference type="Google" id="ProtNLM"/>
    </source>
</evidence>
<proteinExistence type="predicted"/>
<dbReference type="InterPro" id="IPR032675">
    <property type="entry name" value="LRR_dom_sf"/>
</dbReference>
<dbReference type="Proteomes" id="UP001218188">
    <property type="component" value="Unassembled WGS sequence"/>
</dbReference>
<comment type="caution">
    <text evidence="1">The sequence shown here is derived from an EMBL/GenBank/DDBJ whole genome shotgun (WGS) entry which is preliminary data.</text>
</comment>